<dbReference type="InterPro" id="IPR020449">
    <property type="entry name" value="Tscrpt_reg_AraC-type_HTH"/>
</dbReference>
<dbReference type="PROSITE" id="PS01124">
    <property type="entry name" value="HTH_ARAC_FAMILY_2"/>
    <property type="match status" value="1"/>
</dbReference>
<dbReference type="InterPro" id="IPR018062">
    <property type="entry name" value="HTH_AraC-typ_CS"/>
</dbReference>
<dbReference type="SUPFAM" id="SSF46689">
    <property type="entry name" value="Homeodomain-like"/>
    <property type="match status" value="1"/>
</dbReference>
<keyword evidence="1" id="KW-0805">Transcription regulation</keyword>
<keyword evidence="2" id="KW-0238">DNA-binding</keyword>
<dbReference type="Gene3D" id="1.10.10.60">
    <property type="entry name" value="Homeodomain-like"/>
    <property type="match status" value="1"/>
</dbReference>
<evidence type="ECO:0000259" key="4">
    <source>
        <dbReference type="PROSITE" id="PS01124"/>
    </source>
</evidence>
<feature type="domain" description="HTH araC/xylS-type" evidence="4">
    <location>
        <begin position="179"/>
        <end position="280"/>
    </location>
</feature>
<dbReference type="SMART" id="SM00342">
    <property type="entry name" value="HTH_ARAC"/>
    <property type="match status" value="1"/>
</dbReference>
<protein>
    <submittedName>
        <fullName evidence="5">AraC family transcriptional regulator</fullName>
    </submittedName>
</protein>
<evidence type="ECO:0000256" key="1">
    <source>
        <dbReference type="ARBA" id="ARBA00023015"/>
    </source>
</evidence>
<sequence length="284" mass="30239">MITESRRGVLYPERLPEFHRVAPPRGLDFAVRWFWIPEWNLPAGVSSRQEILPFPACNLVVEPSGVTVVGPPTRRSERVLTGSGWAVGALLLPAAVPGVLASLADPAGAADRAGSVPEAAPDPARLRDAVAPLAASELWETVSAAMTDSGRAGDGRRAAAVVAVCDWLLASVPEPDAEAALANALAVALQDPGVTRVDELGPRLHSSTRTLQRIAARYFGISLHAMIRRRRLQEGAERLREHPELGIGEVAAELGYSDHAHFTTDFASVLGVTPSQFRAGAHLN</sequence>
<gene>
    <name evidence="5" type="ORF">EDF62_2439</name>
</gene>
<evidence type="ECO:0000313" key="6">
    <source>
        <dbReference type="Proteomes" id="UP000295601"/>
    </source>
</evidence>
<dbReference type="EMBL" id="SNYA01000006">
    <property type="protein sequence ID" value="TDP90787.1"/>
    <property type="molecule type" value="Genomic_DNA"/>
</dbReference>
<dbReference type="RefSeq" id="WP_243736089.1">
    <property type="nucleotide sequence ID" value="NZ_SNYA01000006.1"/>
</dbReference>
<dbReference type="PRINTS" id="PR00032">
    <property type="entry name" value="HTHARAC"/>
</dbReference>
<dbReference type="InterPro" id="IPR018060">
    <property type="entry name" value="HTH_AraC"/>
</dbReference>
<proteinExistence type="predicted"/>
<dbReference type="InterPro" id="IPR009057">
    <property type="entry name" value="Homeodomain-like_sf"/>
</dbReference>
<keyword evidence="3" id="KW-0804">Transcription</keyword>
<dbReference type="AlphaFoldDB" id="A0A4R6RWD6"/>
<dbReference type="InterPro" id="IPR046532">
    <property type="entry name" value="DUF6597"/>
</dbReference>
<dbReference type="Pfam" id="PF20240">
    <property type="entry name" value="DUF6597"/>
    <property type="match status" value="1"/>
</dbReference>
<evidence type="ECO:0000256" key="2">
    <source>
        <dbReference type="ARBA" id="ARBA00023125"/>
    </source>
</evidence>
<dbReference type="PANTHER" id="PTHR46796">
    <property type="entry name" value="HTH-TYPE TRANSCRIPTIONAL ACTIVATOR RHAS-RELATED"/>
    <property type="match status" value="1"/>
</dbReference>
<name>A0A4R6RWD6_9MICO</name>
<dbReference type="GO" id="GO:0043565">
    <property type="term" value="F:sequence-specific DNA binding"/>
    <property type="evidence" value="ECO:0007669"/>
    <property type="project" value="InterPro"/>
</dbReference>
<dbReference type="Pfam" id="PF12833">
    <property type="entry name" value="HTH_18"/>
    <property type="match status" value="1"/>
</dbReference>
<organism evidence="5 6">
    <name type="scientific">Leucobacter luti</name>
    <dbReference type="NCBI Taxonomy" id="340320"/>
    <lineage>
        <taxon>Bacteria</taxon>
        <taxon>Bacillati</taxon>
        <taxon>Actinomycetota</taxon>
        <taxon>Actinomycetes</taxon>
        <taxon>Micrococcales</taxon>
        <taxon>Microbacteriaceae</taxon>
        <taxon>Leucobacter</taxon>
    </lineage>
</organism>
<dbReference type="Proteomes" id="UP000295601">
    <property type="component" value="Unassembled WGS sequence"/>
</dbReference>
<reference evidence="5 6" key="1">
    <citation type="submission" date="2019-03" db="EMBL/GenBank/DDBJ databases">
        <title>Genomic analyses of the natural microbiome of Caenorhabditis elegans.</title>
        <authorList>
            <person name="Samuel B."/>
        </authorList>
    </citation>
    <scope>NUCLEOTIDE SEQUENCE [LARGE SCALE GENOMIC DNA]</scope>
    <source>
        <strain evidence="5 6">JUb18</strain>
    </source>
</reference>
<comment type="caution">
    <text evidence="5">The sequence shown here is derived from an EMBL/GenBank/DDBJ whole genome shotgun (WGS) entry which is preliminary data.</text>
</comment>
<accession>A0A4R6RWD6</accession>
<evidence type="ECO:0000256" key="3">
    <source>
        <dbReference type="ARBA" id="ARBA00023163"/>
    </source>
</evidence>
<dbReference type="InterPro" id="IPR050204">
    <property type="entry name" value="AraC_XylS_family_regulators"/>
</dbReference>
<evidence type="ECO:0000313" key="5">
    <source>
        <dbReference type="EMBL" id="TDP90787.1"/>
    </source>
</evidence>
<dbReference type="GO" id="GO:0003700">
    <property type="term" value="F:DNA-binding transcription factor activity"/>
    <property type="evidence" value="ECO:0007669"/>
    <property type="project" value="InterPro"/>
</dbReference>
<dbReference type="PROSITE" id="PS00041">
    <property type="entry name" value="HTH_ARAC_FAMILY_1"/>
    <property type="match status" value="1"/>
</dbReference>
<keyword evidence="6" id="KW-1185">Reference proteome</keyword>